<dbReference type="KEGG" id="splu:LK06_004715"/>
<evidence type="ECO:0000313" key="3">
    <source>
        <dbReference type="Proteomes" id="UP000031501"/>
    </source>
</evidence>
<keyword evidence="3" id="KW-1185">Reference proteome</keyword>
<sequence>MRLFRSRGRNHAGQTTEFPLAKAMALFKAGRYAEAEAEALVQAADPFRRSDNRIAPLALSLAAMATNAQGRYTEALAAYDSLLPVFGTTFGAEHWQTLKLRSDRAQTLTALDRHAECAAECEAVARAAARGTDPQMPLIAAAARNGQVYALNTQGRQLEAEQLAREALADPPARDRLTLVLRLGLARSLNGQERYEEALAEAERAEELHRGMSEEQRGPETGAVELSLATALLGLGRGAEARSRASAAHDACLAAFGQDHYRTVEARALLDRIADGA</sequence>
<dbReference type="InterPro" id="IPR011990">
    <property type="entry name" value="TPR-like_helical_dom_sf"/>
</dbReference>
<keyword evidence="1" id="KW-0175">Coiled coil</keyword>
<dbReference type="Gene3D" id="1.25.40.10">
    <property type="entry name" value="Tetratricopeptide repeat domain"/>
    <property type="match status" value="2"/>
</dbReference>
<gene>
    <name evidence="2" type="ORF">LK07_05805</name>
</gene>
<dbReference type="SUPFAM" id="SSF48452">
    <property type="entry name" value="TPR-like"/>
    <property type="match status" value="2"/>
</dbReference>
<dbReference type="OrthoDB" id="4173117at2"/>
<reference evidence="2 3" key="1">
    <citation type="submission" date="2017-07" db="EMBL/GenBank/DDBJ databases">
        <title>Genome sequence of Streptomyces pluripotens MUSC 137T.</title>
        <authorList>
            <person name="Ser H.-L."/>
            <person name="Lee L.-H."/>
        </authorList>
    </citation>
    <scope>NUCLEOTIDE SEQUENCE [LARGE SCALE GENOMIC DNA]</scope>
    <source>
        <strain evidence="2 3">MUSC 137</strain>
    </source>
</reference>
<evidence type="ECO:0008006" key="4">
    <source>
        <dbReference type="Google" id="ProtNLM"/>
    </source>
</evidence>
<evidence type="ECO:0000256" key="1">
    <source>
        <dbReference type="SAM" id="Coils"/>
    </source>
</evidence>
<proteinExistence type="predicted"/>
<name>A0A221P7P0_9ACTN</name>
<dbReference type="AlphaFoldDB" id="A0A221P7P0"/>
<dbReference type="RefSeq" id="WP_039649120.1">
    <property type="nucleotide sequence ID" value="NZ_CP021080.1"/>
</dbReference>
<accession>A0A221P7P0</accession>
<dbReference type="EMBL" id="CP022433">
    <property type="protein sequence ID" value="ASN28220.1"/>
    <property type="molecule type" value="Genomic_DNA"/>
</dbReference>
<protein>
    <recommendedName>
        <fullName evidence="4">Tetratricopeptide repeat protein</fullName>
    </recommendedName>
</protein>
<dbReference type="STRING" id="1355015.LK06_004715"/>
<evidence type="ECO:0000313" key="2">
    <source>
        <dbReference type="EMBL" id="ASN28220.1"/>
    </source>
</evidence>
<dbReference type="Proteomes" id="UP000031501">
    <property type="component" value="Chromosome"/>
</dbReference>
<feature type="coiled-coil region" evidence="1">
    <location>
        <begin position="185"/>
        <end position="215"/>
    </location>
</feature>
<organism evidence="2 3">
    <name type="scientific">Streptomyces pluripotens</name>
    <dbReference type="NCBI Taxonomy" id="1355015"/>
    <lineage>
        <taxon>Bacteria</taxon>
        <taxon>Bacillati</taxon>
        <taxon>Actinomycetota</taxon>
        <taxon>Actinomycetes</taxon>
        <taxon>Kitasatosporales</taxon>
        <taxon>Streptomycetaceae</taxon>
        <taxon>Streptomyces</taxon>
    </lineage>
</organism>